<dbReference type="PANTHER" id="PTHR34413">
    <property type="entry name" value="PROPHAGE TAIL FIBER ASSEMBLY PROTEIN HOMOLOG TFAE-RELATED-RELATED"/>
    <property type="match status" value="1"/>
</dbReference>
<feature type="region of interest" description="Disordered" evidence="1">
    <location>
        <begin position="694"/>
        <end position="733"/>
    </location>
</feature>
<evidence type="ECO:0000313" key="5">
    <source>
        <dbReference type="Proteomes" id="UP001438953"/>
    </source>
</evidence>
<dbReference type="Proteomes" id="UP001438953">
    <property type="component" value="Unassembled WGS sequence"/>
</dbReference>
<gene>
    <name evidence="4" type="ORF">VSX56_12830</name>
</gene>
<dbReference type="RefSeq" id="WP_350937612.1">
    <property type="nucleotide sequence ID" value="NZ_JAYWLC010000009.1"/>
</dbReference>
<dbReference type="Pfam" id="PF20454">
    <property type="entry name" value="GpA_nuclease"/>
    <property type="match status" value="1"/>
</dbReference>
<keyword evidence="4" id="KW-0378">Hydrolase</keyword>
<dbReference type="GO" id="GO:0004519">
    <property type="term" value="F:endonuclease activity"/>
    <property type="evidence" value="ECO:0007669"/>
    <property type="project" value="UniProtKB-KW"/>
</dbReference>
<name>A0ABV1SIC9_9RHOB</name>
<sequence length="733" mass="81784">MVEMMDRGASVLSIPPLPAWIQPRELLADALPLLDPPSRISVTDAAEKFMQVPIGTDWSRFDRSVAPYMVEPADITQSRKFKSVCFVGPSQSAKTTMLITVAVHSVMCAPAPVQIIHMSKPDADAWVEEKLDPMIEHSRRVRERLGRARDDSTFSRKRFKGMRLSIGYPVARQLSSRSQRLVLLTDYDHMPQVLGPKDAPEGSPYGMARQRIRTFMSRGCVLLESTPAFPVTDETWKAGPQNPHELPPVSGGIVRIYNEGTRGRFYWQCRDCGELFEPHFKLLKYDETLEPAVAGAKAEMCCPHCGSLYSHRHKNEMNRQILKGRGGWLHEGTSVGEDGRRALVTIDDPDLRATDVASYSLNGAAAAFASWEGLVTSYELALRQVEQFGDYTELSRVYFTERGEPYLPKRTQIEGELTATMLSENAVRLDKRVAPGWARFITTSVDVQGNRFEVLVMAWGSQGERIIIDRFAISQPPDHAPKARNEDGQYRAVDPGRYAEDADALMALAGRVYPVEGQPWGLTSCAIAIDFNGPAGWSDNAEKFWRKRRSANDGDLWFLSVGRGGFHQSDRVWYASPERGSKGKKARSIKLLNMATDRLKDSVMAAMGRFERGSGAQHTPDWLEEDHRNELVAERKGLKGYELKAGIKRNEGLDLSVQALALAEHMGVNRVNWEAPPDWAVLGMANAFAVSLAQHDPSDEEATPEQDGVDDFTAAASQSASRPFSGIRYLRRR</sequence>
<protein>
    <submittedName>
        <fullName evidence="4">Terminase gpA endonuclease subunit</fullName>
    </submittedName>
</protein>
<dbReference type="InterPro" id="IPR046453">
    <property type="entry name" value="GpA_ATPase"/>
</dbReference>
<proteinExistence type="predicted"/>
<dbReference type="PANTHER" id="PTHR34413:SF2">
    <property type="entry name" value="PROPHAGE TAIL FIBER ASSEMBLY PROTEIN HOMOLOG TFAE-RELATED"/>
    <property type="match status" value="1"/>
</dbReference>
<evidence type="ECO:0000259" key="2">
    <source>
        <dbReference type="Pfam" id="PF05876"/>
    </source>
</evidence>
<reference evidence="4 5" key="1">
    <citation type="submission" date="2024-06" db="EMBL/GenBank/DDBJ databases">
        <title>Thioclava kandeliae sp. nov. from a rhizosphere soil sample of Kandelia candel in a mangrove.</title>
        <authorList>
            <person name="Mu T."/>
        </authorList>
    </citation>
    <scope>NUCLEOTIDE SEQUENCE [LARGE SCALE GENOMIC DNA]</scope>
    <source>
        <strain evidence="4 5">CPCC 100088</strain>
    </source>
</reference>
<keyword evidence="4" id="KW-0255">Endonuclease</keyword>
<evidence type="ECO:0000313" key="4">
    <source>
        <dbReference type="EMBL" id="MER5172658.1"/>
    </source>
</evidence>
<organism evidence="4 5">
    <name type="scientific">Thioclava kandeliae</name>
    <dbReference type="NCBI Taxonomy" id="3070818"/>
    <lineage>
        <taxon>Bacteria</taxon>
        <taxon>Pseudomonadati</taxon>
        <taxon>Pseudomonadota</taxon>
        <taxon>Alphaproteobacteria</taxon>
        <taxon>Rhodobacterales</taxon>
        <taxon>Paracoccaceae</taxon>
        <taxon>Thioclava</taxon>
    </lineage>
</organism>
<feature type="domain" description="Phage terminase large subunit GpA ATPase" evidence="2">
    <location>
        <begin position="58"/>
        <end position="318"/>
    </location>
</feature>
<accession>A0ABV1SIC9</accession>
<evidence type="ECO:0000259" key="3">
    <source>
        <dbReference type="Pfam" id="PF20454"/>
    </source>
</evidence>
<evidence type="ECO:0000256" key="1">
    <source>
        <dbReference type="SAM" id="MobiDB-lite"/>
    </source>
</evidence>
<keyword evidence="5" id="KW-1185">Reference proteome</keyword>
<comment type="caution">
    <text evidence="4">The sequence shown here is derived from an EMBL/GenBank/DDBJ whole genome shotgun (WGS) entry which is preliminary data.</text>
</comment>
<dbReference type="EMBL" id="JAYWLC010000009">
    <property type="protein sequence ID" value="MER5172658.1"/>
    <property type="molecule type" value="Genomic_DNA"/>
</dbReference>
<dbReference type="InterPro" id="IPR046454">
    <property type="entry name" value="GpA_endonuclease"/>
</dbReference>
<feature type="domain" description="Terminase large subunit GpA endonuclease" evidence="3">
    <location>
        <begin position="357"/>
        <end position="673"/>
    </location>
</feature>
<dbReference type="InterPro" id="IPR051220">
    <property type="entry name" value="TFA_Chaperone"/>
</dbReference>
<feature type="compositionally biased region" description="Acidic residues" evidence="1">
    <location>
        <begin position="698"/>
        <end position="710"/>
    </location>
</feature>
<keyword evidence="4" id="KW-0540">Nuclease</keyword>
<dbReference type="Pfam" id="PF05876">
    <property type="entry name" value="GpA_ATPase"/>
    <property type="match status" value="1"/>
</dbReference>